<organism evidence="15 16">
    <name type="scientific">Magallana gigas</name>
    <name type="common">Pacific oyster</name>
    <name type="synonym">Crassostrea gigas</name>
    <dbReference type="NCBI Taxonomy" id="29159"/>
    <lineage>
        <taxon>Eukaryota</taxon>
        <taxon>Metazoa</taxon>
        <taxon>Spiralia</taxon>
        <taxon>Lophotrochozoa</taxon>
        <taxon>Mollusca</taxon>
        <taxon>Bivalvia</taxon>
        <taxon>Autobranchia</taxon>
        <taxon>Pteriomorphia</taxon>
        <taxon>Ostreida</taxon>
        <taxon>Ostreoidea</taxon>
        <taxon>Ostreidae</taxon>
        <taxon>Magallana</taxon>
    </lineage>
</organism>
<dbReference type="KEGG" id="crg:105321776"/>
<dbReference type="PANTHER" id="PTHR19957:SF124">
    <property type="entry name" value="SYNTAXIN-8"/>
    <property type="match status" value="1"/>
</dbReference>
<dbReference type="InterPro" id="IPR045242">
    <property type="entry name" value="Syntaxin"/>
</dbReference>
<evidence type="ECO:0000256" key="9">
    <source>
        <dbReference type="ARBA" id="ARBA00023136"/>
    </source>
</evidence>
<dbReference type="EnsemblMetazoa" id="G1274.3">
    <property type="protein sequence ID" value="G1274.3:cds"/>
    <property type="gene ID" value="G1274"/>
</dbReference>
<evidence type="ECO:0000313" key="16">
    <source>
        <dbReference type="Proteomes" id="UP000005408"/>
    </source>
</evidence>
<dbReference type="EnsemblMetazoa" id="G1274.2">
    <property type="protein sequence ID" value="G1274.2:cds"/>
    <property type="gene ID" value="G1274"/>
</dbReference>
<evidence type="ECO:0000256" key="8">
    <source>
        <dbReference type="ARBA" id="ARBA00023054"/>
    </source>
</evidence>
<comment type="subcellular location">
    <subcellularLocation>
        <location evidence="1">Membrane</location>
        <topology evidence="1">Single-pass type IV membrane protein</topology>
    </subcellularLocation>
</comment>
<dbReference type="Pfam" id="PF05739">
    <property type="entry name" value="SNARE"/>
    <property type="match status" value="1"/>
</dbReference>
<dbReference type="Proteomes" id="UP000005408">
    <property type="component" value="Unassembled WGS sequence"/>
</dbReference>
<dbReference type="Gene3D" id="1.20.5.110">
    <property type="match status" value="1"/>
</dbReference>
<dbReference type="GO" id="GO:0005770">
    <property type="term" value="C:late endosome"/>
    <property type="evidence" value="ECO:0007669"/>
    <property type="project" value="UniProtKB-ARBA"/>
</dbReference>
<evidence type="ECO:0000256" key="6">
    <source>
        <dbReference type="ARBA" id="ARBA00022843"/>
    </source>
</evidence>
<feature type="region of interest" description="Disordered" evidence="12">
    <location>
        <begin position="101"/>
        <end position="120"/>
    </location>
</feature>
<dbReference type="GeneID" id="105321776"/>
<dbReference type="FunFam" id="1.20.5.110:FF:000036">
    <property type="entry name" value="Putative Syntaxin-8"/>
    <property type="match status" value="1"/>
</dbReference>
<evidence type="ECO:0000256" key="12">
    <source>
        <dbReference type="SAM" id="MobiDB-lite"/>
    </source>
</evidence>
<feature type="transmembrane region" description="Helical" evidence="13">
    <location>
        <begin position="214"/>
        <end position="234"/>
    </location>
</feature>
<evidence type="ECO:0000259" key="14">
    <source>
        <dbReference type="PROSITE" id="PS50192"/>
    </source>
</evidence>
<dbReference type="OrthoDB" id="428895at2759"/>
<dbReference type="AlphaFoldDB" id="A0A8W8I630"/>
<comment type="similarity">
    <text evidence="2">Belongs to the syntaxin family.</text>
</comment>
<accession>A0A8W8I630</accession>
<proteinExistence type="inferred from homology"/>
<dbReference type="InterPro" id="IPR041875">
    <property type="entry name" value="Syntaxin-8_SNARE"/>
</dbReference>
<keyword evidence="5 13" id="KW-0812">Transmembrane</keyword>
<feature type="domain" description="T-SNARE coiled-coil homology" evidence="14">
    <location>
        <begin position="144"/>
        <end position="206"/>
    </location>
</feature>
<evidence type="ECO:0000256" key="11">
    <source>
        <dbReference type="ARBA" id="ARBA00072662"/>
    </source>
</evidence>
<evidence type="ECO:0000256" key="13">
    <source>
        <dbReference type="SAM" id="Phobius"/>
    </source>
</evidence>
<dbReference type="GO" id="GO:0005484">
    <property type="term" value="F:SNAP receptor activity"/>
    <property type="evidence" value="ECO:0007669"/>
    <property type="project" value="TreeGrafter"/>
</dbReference>
<evidence type="ECO:0000256" key="5">
    <source>
        <dbReference type="ARBA" id="ARBA00022692"/>
    </source>
</evidence>
<reference evidence="15" key="1">
    <citation type="submission" date="2022-08" db="UniProtKB">
        <authorList>
            <consortium name="EnsemblMetazoa"/>
        </authorList>
    </citation>
    <scope>IDENTIFICATION</scope>
    <source>
        <strain evidence="15">05x7-T-G4-1.051#20</strain>
    </source>
</reference>
<protein>
    <recommendedName>
        <fullName evidence="11">Syntaxin-8</fullName>
    </recommendedName>
</protein>
<dbReference type="GO" id="GO:0031201">
    <property type="term" value="C:SNARE complex"/>
    <property type="evidence" value="ECO:0007669"/>
    <property type="project" value="TreeGrafter"/>
</dbReference>
<dbReference type="OMA" id="DSTCYIA"/>
<dbReference type="PROSITE" id="PS50192">
    <property type="entry name" value="T_SNARE"/>
    <property type="match status" value="1"/>
</dbReference>
<keyword evidence="6" id="KW-0832">Ubl conjugation</keyword>
<dbReference type="PANTHER" id="PTHR19957">
    <property type="entry name" value="SYNTAXIN"/>
    <property type="match status" value="1"/>
</dbReference>
<dbReference type="SUPFAM" id="SSF58038">
    <property type="entry name" value="SNARE fusion complex"/>
    <property type="match status" value="1"/>
</dbReference>
<dbReference type="GO" id="GO:0006906">
    <property type="term" value="P:vesicle fusion"/>
    <property type="evidence" value="ECO:0007669"/>
    <property type="project" value="TreeGrafter"/>
</dbReference>
<keyword evidence="3" id="KW-0813">Transport</keyword>
<evidence type="ECO:0000256" key="4">
    <source>
        <dbReference type="ARBA" id="ARBA00022553"/>
    </source>
</evidence>
<evidence type="ECO:0000256" key="2">
    <source>
        <dbReference type="ARBA" id="ARBA00009063"/>
    </source>
</evidence>
<dbReference type="GO" id="GO:0006886">
    <property type="term" value="P:intracellular protein transport"/>
    <property type="evidence" value="ECO:0007669"/>
    <property type="project" value="TreeGrafter"/>
</dbReference>
<dbReference type="CDD" id="cd15852">
    <property type="entry name" value="SNARE_Syntaxin8"/>
    <property type="match status" value="1"/>
</dbReference>
<comment type="function">
    <text evidence="10">Vesicle trafficking protein that functions in the early secretory pathway, possibly by mediating retrograde transport from cis-Golgi membranes to the ER.</text>
</comment>
<keyword evidence="9 13" id="KW-0472">Membrane</keyword>
<dbReference type="SMART" id="SM00397">
    <property type="entry name" value="t_SNARE"/>
    <property type="match status" value="1"/>
</dbReference>
<dbReference type="InterPro" id="IPR000727">
    <property type="entry name" value="T_SNARE_dom"/>
</dbReference>
<evidence type="ECO:0000256" key="7">
    <source>
        <dbReference type="ARBA" id="ARBA00022989"/>
    </source>
</evidence>
<evidence type="ECO:0000313" key="15">
    <source>
        <dbReference type="EnsemblMetazoa" id="G1274.3:cds"/>
    </source>
</evidence>
<evidence type="ECO:0000256" key="1">
    <source>
        <dbReference type="ARBA" id="ARBA00004211"/>
    </source>
</evidence>
<sequence>MASDTWLAEYDACARLGQTLMENITERNKHNRTSSQYTKLSAQIRVSMKQFTQSLNKLKQSLIRASSSYHITQREVERRQMMMDNLITKEKQLDQAFKNENTESRSSLMGAGASGFGGRDPWGVRDEPEEFEGFDNQAIAQQQKTIIQEQDKGLDSLSKVISRQKQMAIDIGNEVDGQNDLIDDIGDHMDQTKERLVKETRHIRIVDRKSATCGYWVAIILIFVAIIVILIVPFNGKGV</sequence>
<dbReference type="RefSeq" id="XP_011418529.1">
    <property type="nucleotide sequence ID" value="XM_011420227.4"/>
</dbReference>
<keyword evidence="16" id="KW-1185">Reference proteome</keyword>
<name>A0A8W8I630_MAGGI</name>
<keyword evidence="4" id="KW-0597">Phosphoprotein</keyword>
<dbReference type="GO" id="GO:0000149">
    <property type="term" value="F:SNARE binding"/>
    <property type="evidence" value="ECO:0007669"/>
    <property type="project" value="TreeGrafter"/>
</dbReference>
<evidence type="ECO:0000256" key="10">
    <source>
        <dbReference type="ARBA" id="ARBA00055629"/>
    </source>
</evidence>
<keyword evidence="7 13" id="KW-1133">Transmembrane helix</keyword>
<keyword evidence="8" id="KW-0175">Coiled coil</keyword>
<evidence type="ECO:0000256" key="3">
    <source>
        <dbReference type="ARBA" id="ARBA00022448"/>
    </source>
</evidence>
<dbReference type="GO" id="GO:0048278">
    <property type="term" value="P:vesicle docking"/>
    <property type="evidence" value="ECO:0007669"/>
    <property type="project" value="TreeGrafter"/>
</dbReference>